<dbReference type="KEGG" id="agv:OJF2_09640"/>
<sequence length="327" mass="36338">MNDWHIFHGTPREPHAEGHRLRDLAPPWRRFGGAAETRGRTYLPSPEEVALVNAALYLRRPILVTGPPGSGKSSLAYAIAEELALGEVLKWPINSRSTLADGLYHYDAVARLRDAQLAPAASAAPRATDDISPYLRLQWLGTALASGSPRVVLIDEIDKADIDLPNDLLHILEEGSFVIPELQRLAEAHPEVPVRTCEAGRDESIVIPAGVVRCLSFPIIVLTSNGERDLPLAFHRRCLRLDIQPPDGDRLLRIVESHLGESLQLDAAARERIGRLIDEFLNLRNRGKVMATDQLMNLVYLLFRGEMRDGSDEARGIRDLLFRGLDE</sequence>
<dbReference type="Pfam" id="PF07728">
    <property type="entry name" value="AAA_5"/>
    <property type="match status" value="1"/>
</dbReference>
<dbReference type="OrthoDB" id="9783370at2"/>
<dbReference type="Proteomes" id="UP000324233">
    <property type="component" value="Chromosome"/>
</dbReference>
<dbReference type="Gene3D" id="3.40.50.300">
    <property type="entry name" value="P-loop containing nucleotide triphosphate hydrolases"/>
    <property type="match status" value="1"/>
</dbReference>
<proteinExistence type="predicted"/>
<reference evidence="2 3" key="1">
    <citation type="submission" date="2019-08" db="EMBL/GenBank/DDBJ databases">
        <title>Deep-cultivation of Planctomycetes and their phenomic and genomic characterization uncovers novel biology.</title>
        <authorList>
            <person name="Wiegand S."/>
            <person name="Jogler M."/>
            <person name="Boedeker C."/>
            <person name="Pinto D."/>
            <person name="Vollmers J."/>
            <person name="Rivas-Marin E."/>
            <person name="Kohn T."/>
            <person name="Peeters S.H."/>
            <person name="Heuer A."/>
            <person name="Rast P."/>
            <person name="Oberbeckmann S."/>
            <person name="Bunk B."/>
            <person name="Jeske O."/>
            <person name="Meyerdierks A."/>
            <person name="Storesund J.E."/>
            <person name="Kallscheuer N."/>
            <person name="Luecker S."/>
            <person name="Lage O.M."/>
            <person name="Pohl T."/>
            <person name="Merkel B.J."/>
            <person name="Hornburger P."/>
            <person name="Mueller R.-W."/>
            <person name="Bruemmer F."/>
            <person name="Labrenz M."/>
            <person name="Spormann A.M."/>
            <person name="Op den Camp H."/>
            <person name="Overmann J."/>
            <person name="Amann R."/>
            <person name="Jetten M.S.M."/>
            <person name="Mascher T."/>
            <person name="Medema M.H."/>
            <person name="Devos D.P."/>
            <person name="Kaster A.-K."/>
            <person name="Ovreas L."/>
            <person name="Rohde M."/>
            <person name="Galperin M.Y."/>
            <person name="Jogler C."/>
        </authorList>
    </citation>
    <scope>NUCLEOTIDE SEQUENCE [LARGE SCALE GENOMIC DNA]</scope>
    <source>
        <strain evidence="2 3">OJF2</strain>
    </source>
</reference>
<dbReference type="AlphaFoldDB" id="A0A5B9VX15"/>
<dbReference type="InterPro" id="IPR003593">
    <property type="entry name" value="AAA+_ATPase"/>
</dbReference>
<dbReference type="InterPro" id="IPR011704">
    <property type="entry name" value="ATPase_dyneun-rel_AAA"/>
</dbReference>
<gene>
    <name evidence="2" type="ORF">OJF2_09640</name>
</gene>
<keyword evidence="3" id="KW-1185">Reference proteome</keyword>
<evidence type="ECO:0000313" key="2">
    <source>
        <dbReference type="EMBL" id="QEH32487.1"/>
    </source>
</evidence>
<protein>
    <submittedName>
        <fullName evidence="2">AAA domain (Dynein-related subfamily)</fullName>
    </submittedName>
</protein>
<dbReference type="CDD" id="cd00009">
    <property type="entry name" value="AAA"/>
    <property type="match status" value="1"/>
</dbReference>
<dbReference type="EMBL" id="CP042997">
    <property type="protein sequence ID" value="QEH32487.1"/>
    <property type="molecule type" value="Genomic_DNA"/>
</dbReference>
<dbReference type="InterPro" id="IPR027417">
    <property type="entry name" value="P-loop_NTPase"/>
</dbReference>
<dbReference type="GO" id="GO:0005524">
    <property type="term" value="F:ATP binding"/>
    <property type="evidence" value="ECO:0007669"/>
    <property type="project" value="InterPro"/>
</dbReference>
<feature type="domain" description="AAA+ ATPase" evidence="1">
    <location>
        <begin position="58"/>
        <end position="247"/>
    </location>
</feature>
<evidence type="ECO:0000313" key="3">
    <source>
        <dbReference type="Proteomes" id="UP000324233"/>
    </source>
</evidence>
<dbReference type="GO" id="GO:0016887">
    <property type="term" value="F:ATP hydrolysis activity"/>
    <property type="evidence" value="ECO:0007669"/>
    <property type="project" value="InterPro"/>
</dbReference>
<dbReference type="SUPFAM" id="SSF52540">
    <property type="entry name" value="P-loop containing nucleoside triphosphate hydrolases"/>
    <property type="match status" value="1"/>
</dbReference>
<organism evidence="2 3">
    <name type="scientific">Aquisphaera giovannonii</name>
    <dbReference type="NCBI Taxonomy" id="406548"/>
    <lineage>
        <taxon>Bacteria</taxon>
        <taxon>Pseudomonadati</taxon>
        <taxon>Planctomycetota</taxon>
        <taxon>Planctomycetia</taxon>
        <taxon>Isosphaerales</taxon>
        <taxon>Isosphaeraceae</taxon>
        <taxon>Aquisphaera</taxon>
    </lineage>
</organism>
<name>A0A5B9VX15_9BACT</name>
<accession>A0A5B9VX15</accession>
<dbReference type="SMART" id="SM00382">
    <property type="entry name" value="AAA"/>
    <property type="match status" value="1"/>
</dbReference>
<dbReference type="RefSeq" id="WP_148591707.1">
    <property type="nucleotide sequence ID" value="NZ_CP042997.1"/>
</dbReference>
<evidence type="ECO:0000259" key="1">
    <source>
        <dbReference type="SMART" id="SM00382"/>
    </source>
</evidence>